<gene>
    <name evidence="3" type="ORF">ABAZ39_20640</name>
</gene>
<dbReference type="KEGG" id="abq:ABAZ39_20640"/>
<dbReference type="CDD" id="cd06533">
    <property type="entry name" value="Glyco_transf_WecG_TagA"/>
    <property type="match status" value="1"/>
</dbReference>
<accession>A0A060DJV1</accession>
<dbReference type="AlphaFoldDB" id="A0A060DJV1"/>
<dbReference type="EMBL" id="CP007794">
    <property type="protein sequence ID" value="AIB14331.1"/>
    <property type="molecule type" value="Genomic_DNA"/>
</dbReference>
<evidence type="ECO:0000256" key="1">
    <source>
        <dbReference type="ARBA" id="ARBA00022676"/>
    </source>
</evidence>
<dbReference type="PANTHER" id="PTHR34136">
    <property type="match status" value="1"/>
</dbReference>
<protein>
    <submittedName>
        <fullName evidence="3">Glycosyltransferase</fullName>
    </submittedName>
</protein>
<sequence length="261" mass="29171">MCMPTPRDVLALIERIRCISCEDERHALIKTLSAVERPTILSFLNAHGVNLCAGSSAAWSAFRASDVLLRDGVALETALPWLDQPVGLNMNGTDFIPLLLRHLSPRRVAVYGTAAPWLDEGIERLKERTPHDYVDAQHGFHSVEHYIARARELQPDVIILAMGMPRQEEVAVQLKRALDHKVLIVNGGAIIDFLAGRFTRAPAAVQRIGLEWAFRLVQEPRRLFRRYCVGAFGFAHTVMLMRRAAMRSSSAPAPAPMHKEL</sequence>
<evidence type="ECO:0000256" key="2">
    <source>
        <dbReference type="ARBA" id="ARBA00022679"/>
    </source>
</evidence>
<evidence type="ECO:0000313" key="4">
    <source>
        <dbReference type="Proteomes" id="UP000027186"/>
    </source>
</evidence>
<reference evidence="3 4" key="1">
    <citation type="journal article" date="2014" name="Genome Announc.">
        <title>Complete Genome Sequence of the Model Rhizosphere Strain Azospirillum brasilense Az39, Successfully Applied in Agriculture.</title>
        <authorList>
            <person name="Rivera D."/>
            <person name="Revale S."/>
            <person name="Molina R."/>
            <person name="Gualpa J."/>
            <person name="Puente M."/>
            <person name="Maroniche G."/>
            <person name="Paris G."/>
            <person name="Baker D."/>
            <person name="Clavijo B."/>
            <person name="McLay K."/>
            <person name="Spaepen S."/>
            <person name="Perticari A."/>
            <person name="Vazquez M."/>
            <person name="Wisniewski-Dye F."/>
            <person name="Watkins C."/>
            <person name="Martinez-Abarca F."/>
            <person name="Vanderleyden J."/>
            <person name="Cassan F."/>
        </authorList>
    </citation>
    <scope>NUCLEOTIDE SEQUENCE [LARGE SCALE GENOMIC DNA]</scope>
    <source>
        <strain evidence="3 4">Az39</strain>
        <plasmid evidence="3">AbAZ39_p1</plasmid>
    </source>
</reference>
<dbReference type="GO" id="GO:0016758">
    <property type="term" value="F:hexosyltransferase activity"/>
    <property type="evidence" value="ECO:0007669"/>
    <property type="project" value="TreeGrafter"/>
</dbReference>
<proteinExistence type="predicted"/>
<keyword evidence="3" id="KW-0614">Plasmid</keyword>
<dbReference type="NCBIfam" id="TIGR00696">
    <property type="entry name" value="wecG_tagA_cpsF"/>
    <property type="match status" value="1"/>
</dbReference>
<dbReference type="PANTHER" id="PTHR34136:SF1">
    <property type="entry name" value="UDP-N-ACETYL-D-MANNOSAMINURONIC ACID TRANSFERASE"/>
    <property type="match status" value="1"/>
</dbReference>
<keyword evidence="2 3" id="KW-0808">Transferase</keyword>
<dbReference type="Pfam" id="PF03808">
    <property type="entry name" value="Glyco_tran_WecG"/>
    <property type="match status" value="1"/>
</dbReference>
<dbReference type="InterPro" id="IPR004629">
    <property type="entry name" value="WecG_TagA_CpsF"/>
</dbReference>
<geneLocation type="plasmid" evidence="3 4">
    <name>AbAZ39_p1</name>
</geneLocation>
<keyword evidence="1" id="KW-0328">Glycosyltransferase</keyword>
<dbReference type="Proteomes" id="UP000027186">
    <property type="component" value="Plasmid AbAZ39_p1"/>
</dbReference>
<organism evidence="3 4">
    <name type="scientific">Azospirillum argentinense</name>
    <dbReference type="NCBI Taxonomy" id="2970906"/>
    <lineage>
        <taxon>Bacteria</taxon>
        <taxon>Pseudomonadati</taxon>
        <taxon>Pseudomonadota</taxon>
        <taxon>Alphaproteobacteria</taxon>
        <taxon>Rhodospirillales</taxon>
        <taxon>Azospirillaceae</taxon>
        <taxon>Azospirillum</taxon>
    </lineage>
</organism>
<name>A0A060DJV1_9PROT</name>
<evidence type="ECO:0000313" key="3">
    <source>
        <dbReference type="EMBL" id="AIB14331.1"/>
    </source>
</evidence>